<dbReference type="AlphaFoldDB" id="A0A5C7GSU5"/>
<evidence type="ECO:0000313" key="3">
    <source>
        <dbReference type="Proteomes" id="UP000323000"/>
    </source>
</evidence>
<dbReference type="EMBL" id="VAHF01000013">
    <property type="protein sequence ID" value="TXG47844.1"/>
    <property type="molecule type" value="Genomic_DNA"/>
</dbReference>
<feature type="domain" description="R13L1/DRL21-like LRR repeat region" evidence="1">
    <location>
        <begin position="2"/>
        <end position="58"/>
    </location>
</feature>
<dbReference type="Pfam" id="PF25019">
    <property type="entry name" value="LRR_R13L1-DRL21"/>
    <property type="match status" value="1"/>
</dbReference>
<dbReference type="Proteomes" id="UP000323000">
    <property type="component" value="Chromosome 13"/>
</dbReference>
<reference evidence="3" key="1">
    <citation type="journal article" date="2019" name="Gigascience">
        <title>De novo genome assembly of the endangered Acer yangbiense, a plant species with extremely small populations endemic to Yunnan Province, China.</title>
        <authorList>
            <person name="Yang J."/>
            <person name="Wariss H.M."/>
            <person name="Tao L."/>
            <person name="Zhang R."/>
            <person name="Yun Q."/>
            <person name="Hollingsworth P."/>
            <person name="Dao Z."/>
            <person name="Luo G."/>
            <person name="Guo H."/>
            <person name="Ma Y."/>
            <person name="Sun W."/>
        </authorList>
    </citation>
    <scope>NUCLEOTIDE SEQUENCE [LARGE SCALE GENOMIC DNA]</scope>
    <source>
        <strain evidence="3">cv. Malutang</strain>
    </source>
</reference>
<dbReference type="OrthoDB" id="5279713at2759"/>
<comment type="caution">
    <text evidence="2">The sequence shown here is derived from an EMBL/GenBank/DDBJ whole genome shotgun (WGS) entry which is preliminary data.</text>
</comment>
<gene>
    <name evidence="2" type="ORF">EZV62_027138</name>
</gene>
<dbReference type="InterPro" id="IPR056789">
    <property type="entry name" value="LRR_R13L1-DRL21"/>
</dbReference>
<organism evidence="2 3">
    <name type="scientific">Acer yangbiense</name>
    <dbReference type="NCBI Taxonomy" id="1000413"/>
    <lineage>
        <taxon>Eukaryota</taxon>
        <taxon>Viridiplantae</taxon>
        <taxon>Streptophyta</taxon>
        <taxon>Embryophyta</taxon>
        <taxon>Tracheophyta</taxon>
        <taxon>Spermatophyta</taxon>
        <taxon>Magnoliopsida</taxon>
        <taxon>eudicotyledons</taxon>
        <taxon>Gunneridae</taxon>
        <taxon>Pentapetalae</taxon>
        <taxon>rosids</taxon>
        <taxon>malvids</taxon>
        <taxon>Sapindales</taxon>
        <taxon>Sapindaceae</taxon>
        <taxon>Hippocastanoideae</taxon>
        <taxon>Acereae</taxon>
        <taxon>Acer</taxon>
    </lineage>
</organism>
<proteinExistence type="predicted"/>
<keyword evidence="3" id="KW-1185">Reference proteome</keyword>
<evidence type="ECO:0000313" key="2">
    <source>
        <dbReference type="EMBL" id="TXG47844.1"/>
    </source>
</evidence>
<name>A0A5C7GSU5_9ROSI</name>
<evidence type="ECO:0000259" key="1">
    <source>
        <dbReference type="Pfam" id="PF25019"/>
    </source>
</evidence>
<accession>A0A5C7GSU5</accession>
<sequence>MEGELHIENLHRVTNQMDAKEANLVGKRNLRGLSLSWAFGGGFSLQYVNIKNNKSIIESATGTACEALDLDPLQERLQGILNGKRYLLVLDDVCNIF</sequence>
<protein>
    <recommendedName>
        <fullName evidence="1">R13L1/DRL21-like LRR repeat region domain-containing protein</fullName>
    </recommendedName>
</protein>